<dbReference type="eggNOG" id="ENOG502S63I">
    <property type="taxonomic scope" value="Eukaryota"/>
</dbReference>
<dbReference type="SUPFAM" id="SSF50978">
    <property type="entry name" value="WD40 repeat-like"/>
    <property type="match status" value="1"/>
</dbReference>
<dbReference type="PANTHER" id="PTHR44472">
    <property type="entry name" value="DDB1- AND CUL4-ASSOCIATED FACTOR 4-RELATED"/>
    <property type="match status" value="1"/>
</dbReference>
<feature type="compositionally biased region" description="Low complexity" evidence="3">
    <location>
        <begin position="23"/>
        <end position="43"/>
    </location>
</feature>
<dbReference type="PANTHER" id="PTHR44472:SF1">
    <property type="entry name" value="DDB1 AND CUL4 ASSOCIATED FACTOR 4"/>
    <property type="match status" value="1"/>
</dbReference>
<feature type="region of interest" description="Disordered" evidence="3">
    <location>
        <begin position="1"/>
        <end position="60"/>
    </location>
</feature>
<dbReference type="RefSeq" id="XP_008608836.1">
    <property type="nucleotide sequence ID" value="XM_008610614.1"/>
</dbReference>
<evidence type="ECO:0000256" key="1">
    <source>
        <dbReference type="ARBA" id="ARBA00022574"/>
    </source>
</evidence>
<organism evidence="4 5">
    <name type="scientific">Saprolegnia diclina (strain VS20)</name>
    <dbReference type="NCBI Taxonomy" id="1156394"/>
    <lineage>
        <taxon>Eukaryota</taxon>
        <taxon>Sar</taxon>
        <taxon>Stramenopiles</taxon>
        <taxon>Oomycota</taxon>
        <taxon>Saprolegniomycetes</taxon>
        <taxon>Saprolegniales</taxon>
        <taxon>Saprolegniaceae</taxon>
        <taxon>Saprolegnia</taxon>
    </lineage>
</organism>
<dbReference type="OMA" id="ATCAWRV"/>
<gene>
    <name evidence="4" type="ORF">SDRG_04921</name>
</gene>
<name>T0RZ33_SAPDV</name>
<evidence type="ECO:0000313" key="5">
    <source>
        <dbReference type="Proteomes" id="UP000030762"/>
    </source>
</evidence>
<dbReference type="InterPro" id="IPR036322">
    <property type="entry name" value="WD40_repeat_dom_sf"/>
</dbReference>
<keyword evidence="1" id="KW-0853">WD repeat</keyword>
<dbReference type="STRING" id="1156394.T0RZ33"/>
<evidence type="ECO:0000256" key="2">
    <source>
        <dbReference type="ARBA" id="ARBA00022737"/>
    </source>
</evidence>
<dbReference type="VEuPathDB" id="FungiDB:SDRG_04921"/>
<protein>
    <recommendedName>
        <fullName evidence="6">Anaphase-promoting complex subunit 4 WD40 domain-containing protein</fullName>
    </recommendedName>
</protein>
<dbReference type="InterPro" id="IPR015943">
    <property type="entry name" value="WD40/YVTN_repeat-like_dom_sf"/>
</dbReference>
<feature type="compositionally biased region" description="Basic and acidic residues" evidence="3">
    <location>
        <begin position="1"/>
        <end position="13"/>
    </location>
</feature>
<sequence>MPRKTDAGRDHGRPTKKRKPAKRAASTSEPSAAFLAALEAQRASHNTPAPEPQLASEPTPVPKAMAGFYYDAEQKKYFRGNAPTKAPLSLHKLVVSTPTASSRRRFDGRSNVTTLLSMRQVRSPWARHDYDIARLVWRKTPRITSLPSPVYNPIDMAFANGRLAVADASGSIAVCELTDVGLQNGAEIAAGAGLQMTRLQWQRAYQTTPALGYTALGGANRPGFLRVHRDNVLLYNQALQDAWCLAWHPHKATHIAVGATHKKSRAVVLDMEYNQRVRGPSSNVASDVFAQAFLSCGQVLFNGTRSGVAWLWDLRSHAVCLQLRLPRAASISDVAILGNDVSCILGARDGGLERYDLRALRAPVLTYAVLTPAQSHATRLAVDATETVLCGHVSAHEVGLWDVDTGCLLSRALDTPRDARLYGVALDTATCAWRVVSACVTADRVSSHLLCAEYSATSRTTTSS</sequence>
<evidence type="ECO:0008006" key="6">
    <source>
        <dbReference type="Google" id="ProtNLM"/>
    </source>
</evidence>
<dbReference type="GO" id="GO:0080008">
    <property type="term" value="C:Cul4-RING E3 ubiquitin ligase complex"/>
    <property type="evidence" value="ECO:0007669"/>
    <property type="project" value="TreeGrafter"/>
</dbReference>
<dbReference type="Proteomes" id="UP000030762">
    <property type="component" value="Unassembled WGS sequence"/>
</dbReference>
<evidence type="ECO:0000256" key="3">
    <source>
        <dbReference type="SAM" id="MobiDB-lite"/>
    </source>
</evidence>
<dbReference type="GeneID" id="19945648"/>
<dbReference type="Gene3D" id="2.130.10.10">
    <property type="entry name" value="YVTN repeat-like/Quinoprotein amine dehydrogenase"/>
    <property type="match status" value="1"/>
</dbReference>
<reference evidence="4 5" key="1">
    <citation type="submission" date="2012-04" db="EMBL/GenBank/DDBJ databases">
        <title>The Genome Sequence of Saprolegnia declina VS20.</title>
        <authorList>
            <consortium name="The Broad Institute Genome Sequencing Platform"/>
            <person name="Russ C."/>
            <person name="Nusbaum C."/>
            <person name="Tyler B."/>
            <person name="van West P."/>
            <person name="Dieguez-Uribeondo J."/>
            <person name="de Bruijn I."/>
            <person name="Tripathy S."/>
            <person name="Jiang R."/>
            <person name="Young S.K."/>
            <person name="Zeng Q."/>
            <person name="Gargeya S."/>
            <person name="Fitzgerald M."/>
            <person name="Haas B."/>
            <person name="Abouelleil A."/>
            <person name="Alvarado L."/>
            <person name="Arachchi H.M."/>
            <person name="Berlin A."/>
            <person name="Chapman S.B."/>
            <person name="Goldberg J."/>
            <person name="Griggs A."/>
            <person name="Gujja S."/>
            <person name="Hansen M."/>
            <person name="Howarth C."/>
            <person name="Imamovic A."/>
            <person name="Larimer J."/>
            <person name="McCowen C."/>
            <person name="Montmayeur A."/>
            <person name="Murphy C."/>
            <person name="Neiman D."/>
            <person name="Pearson M."/>
            <person name="Priest M."/>
            <person name="Roberts A."/>
            <person name="Saif S."/>
            <person name="Shea T."/>
            <person name="Sisk P."/>
            <person name="Sykes S."/>
            <person name="Wortman J."/>
            <person name="Nusbaum C."/>
            <person name="Birren B."/>
        </authorList>
    </citation>
    <scope>NUCLEOTIDE SEQUENCE [LARGE SCALE GENOMIC DNA]</scope>
    <source>
        <strain evidence="4 5">VS20</strain>
    </source>
</reference>
<dbReference type="OrthoDB" id="128867at2759"/>
<evidence type="ECO:0000313" key="4">
    <source>
        <dbReference type="EMBL" id="EQC37903.1"/>
    </source>
</evidence>
<dbReference type="InParanoid" id="T0RZ33"/>
<accession>T0RZ33</accession>
<proteinExistence type="predicted"/>
<dbReference type="EMBL" id="JH767143">
    <property type="protein sequence ID" value="EQC37903.1"/>
    <property type="molecule type" value="Genomic_DNA"/>
</dbReference>
<dbReference type="AlphaFoldDB" id="T0RZ33"/>
<keyword evidence="2" id="KW-0677">Repeat</keyword>
<dbReference type="InterPro" id="IPR052254">
    <property type="entry name" value="CUL4-DDB1_E3_ligase_receptor"/>
</dbReference>
<keyword evidence="5" id="KW-1185">Reference proteome</keyword>